<dbReference type="PROSITE" id="PS51257">
    <property type="entry name" value="PROKAR_LIPOPROTEIN"/>
    <property type="match status" value="1"/>
</dbReference>
<dbReference type="Proteomes" id="UP001212821">
    <property type="component" value="Chromosome"/>
</dbReference>
<keyword evidence="4" id="KW-1185">Reference proteome</keyword>
<proteinExistence type="predicted"/>
<dbReference type="EMBL" id="CP115450">
    <property type="protein sequence ID" value="WBP87797.1"/>
    <property type="molecule type" value="Genomic_DNA"/>
</dbReference>
<gene>
    <name evidence="3" type="ORF">O1G21_19400</name>
</gene>
<protein>
    <recommendedName>
        <fullName evidence="5">DUF4232 domain-containing protein</fullName>
    </recommendedName>
</protein>
<dbReference type="RefSeq" id="WP_270145569.1">
    <property type="nucleotide sequence ID" value="NZ_CP115450.1"/>
</dbReference>
<name>A0ABY7Q510_9ACTN</name>
<organism evidence="3 4">
    <name type="scientific">Kitasatospora cathayae</name>
    <dbReference type="NCBI Taxonomy" id="3004092"/>
    <lineage>
        <taxon>Bacteria</taxon>
        <taxon>Bacillati</taxon>
        <taxon>Actinomycetota</taxon>
        <taxon>Actinomycetes</taxon>
        <taxon>Kitasatosporales</taxon>
        <taxon>Streptomycetaceae</taxon>
        <taxon>Kitasatospora</taxon>
    </lineage>
</organism>
<feature type="compositionally biased region" description="Low complexity" evidence="1">
    <location>
        <begin position="32"/>
        <end position="73"/>
    </location>
</feature>
<evidence type="ECO:0008006" key="5">
    <source>
        <dbReference type="Google" id="ProtNLM"/>
    </source>
</evidence>
<evidence type="ECO:0000313" key="4">
    <source>
        <dbReference type="Proteomes" id="UP001212821"/>
    </source>
</evidence>
<evidence type="ECO:0000256" key="1">
    <source>
        <dbReference type="SAM" id="MobiDB-lite"/>
    </source>
</evidence>
<accession>A0ABY7Q510</accession>
<evidence type="ECO:0000256" key="2">
    <source>
        <dbReference type="SAM" id="SignalP"/>
    </source>
</evidence>
<reference evidence="4" key="1">
    <citation type="submission" date="2022-12" db="EMBL/GenBank/DDBJ databases">
        <authorList>
            <person name="Mo P."/>
        </authorList>
    </citation>
    <scope>NUCLEOTIDE SEQUENCE [LARGE SCALE GENOMIC DNA]</scope>
    <source>
        <strain evidence="4">HUAS 3-15</strain>
    </source>
</reference>
<sequence length="202" mass="20533">MNSRTALLAVAAAAVALTLSACGPGNDPTPDPTATKAAPTASATAASVPTAAPTGSGTAKPKPTKTAKPSGAPNPGQAGADCKPGEMKPIPAGHKVIVLSKPTTTTTVVAKDGEYTCHMPDQGWWPVGEDKTYTFAPGAKATLTTIDGQKSITLERLVDHSTHCVNHINDPASNCDEGTDYDIVLDASGKITAITELYNDAP</sequence>
<evidence type="ECO:0000313" key="3">
    <source>
        <dbReference type="EMBL" id="WBP87797.1"/>
    </source>
</evidence>
<feature type="chain" id="PRO_5045858707" description="DUF4232 domain-containing protein" evidence="2">
    <location>
        <begin position="22"/>
        <end position="202"/>
    </location>
</feature>
<keyword evidence="2" id="KW-0732">Signal</keyword>
<feature type="region of interest" description="Disordered" evidence="1">
    <location>
        <begin position="24"/>
        <end position="87"/>
    </location>
</feature>
<feature type="signal peptide" evidence="2">
    <location>
        <begin position="1"/>
        <end position="21"/>
    </location>
</feature>